<sequence>MMVPIAGNLTAFRPVQHVETPCGNHSNEAIYYDHSASLGGIPSSAEHDIVSYIAPRLNTSETGPEHLASTAVITSDKKQKRQDQYIARRNRLTHEQKEENNARRREARKTKTDDERNSRQREARQHMTSQDKEQISALRKATYQNTLVEDKQETNSRRRRKAKLMARRNTPCIESIAMP</sequence>
<dbReference type="Gramene" id="HORVU.MOREX.r2.3HG0200980.1">
    <property type="protein sequence ID" value="HORVU.MOREX.r2.3HG0200980.1"/>
    <property type="gene ID" value="HORVU.MOREX.r2.3HG0200980"/>
</dbReference>
<reference evidence="2" key="3">
    <citation type="submission" date="2022-01" db="UniProtKB">
        <authorList>
            <consortium name="EnsemblPlants"/>
        </authorList>
    </citation>
    <scope>IDENTIFICATION</scope>
    <source>
        <strain evidence="2">subsp. vulgare</strain>
    </source>
</reference>
<reference evidence="2" key="2">
    <citation type="submission" date="2020-10" db="EMBL/GenBank/DDBJ databases">
        <authorList>
            <person name="Scholz U."/>
            <person name="Mascher M."/>
            <person name="Fiebig A."/>
        </authorList>
    </citation>
    <scope>NUCLEOTIDE SEQUENCE [LARGE SCALE GENOMIC DNA]</scope>
    <source>
        <strain evidence="2">cv. Morex</strain>
    </source>
</reference>
<evidence type="ECO:0000313" key="2">
    <source>
        <dbReference type="EnsemblPlants" id="HORVU.MOREX.r3.3HG0242000.1"/>
    </source>
</evidence>
<keyword evidence="3" id="KW-1185">Reference proteome</keyword>
<accession>A0A8I6XRP0</accession>
<proteinExistence type="predicted"/>
<dbReference type="Gramene" id="HORVU.MOREX.r3.3HG0242000.1">
    <property type="protein sequence ID" value="HORVU.MOREX.r3.3HG0242000.1"/>
    <property type="gene ID" value="HORVU.MOREX.r3.3HG0242000"/>
</dbReference>
<protein>
    <submittedName>
        <fullName evidence="2">Uncharacterized protein</fullName>
    </submittedName>
</protein>
<feature type="compositionally biased region" description="Basic and acidic residues" evidence="1">
    <location>
        <begin position="92"/>
        <end position="134"/>
    </location>
</feature>
<reference evidence="3" key="1">
    <citation type="journal article" date="2012" name="Nature">
        <title>A physical, genetic and functional sequence assembly of the barley genome.</title>
        <authorList>
            <consortium name="The International Barley Genome Sequencing Consortium"/>
            <person name="Mayer K.F."/>
            <person name="Waugh R."/>
            <person name="Brown J.W."/>
            <person name="Schulman A."/>
            <person name="Langridge P."/>
            <person name="Platzer M."/>
            <person name="Fincher G.B."/>
            <person name="Muehlbauer G.J."/>
            <person name="Sato K."/>
            <person name="Close T.J."/>
            <person name="Wise R.P."/>
            <person name="Stein N."/>
        </authorList>
    </citation>
    <scope>NUCLEOTIDE SEQUENCE [LARGE SCALE GENOMIC DNA]</scope>
    <source>
        <strain evidence="3">cv. Morex</strain>
    </source>
</reference>
<name>A0A8I6XRP0_HORVV</name>
<dbReference type="EnsemblPlants" id="HORVU.MOREX.r3.3HG0242000.1">
    <property type="protein sequence ID" value="HORVU.MOREX.r3.3HG0242000.1"/>
    <property type="gene ID" value="HORVU.MOREX.r3.3HG0242000"/>
</dbReference>
<dbReference type="AlphaFoldDB" id="A0A8I6XRP0"/>
<feature type="region of interest" description="Disordered" evidence="1">
    <location>
        <begin position="89"/>
        <end position="166"/>
    </location>
</feature>
<dbReference type="SMR" id="A0A8I6XRP0"/>
<evidence type="ECO:0000313" key="3">
    <source>
        <dbReference type="Proteomes" id="UP000011116"/>
    </source>
</evidence>
<evidence type="ECO:0000256" key="1">
    <source>
        <dbReference type="SAM" id="MobiDB-lite"/>
    </source>
</evidence>
<organism evidence="2 3">
    <name type="scientific">Hordeum vulgare subsp. vulgare</name>
    <name type="common">Domesticated barley</name>
    <dbReference type="NCBI Taxonomy" id="112509"/>
    <lineage>
        <taxon>Eukaryota</taxon>
        <taxon>Viridiplantae</taxon>
        <taxon>Streptophyta</taxon>
        <taxon>Embryophyta</taxon>
        <taxon>Tracheophyta</taxon>
        <taxon>Spermatophyta</taxon>
        <taxon>Magnoliopsida</taxon>
        <taxon>Liliopsida</taxon>
        <taxon>Poales</taxon>
        <taxon>Poaceae</taxon>
        <taxon>BOP clade</taxon>
        <taxon>Pooideae</taxon>
        <taxon>Triticodae</taxon>
        <taxon>Triticeae</taxon>
        <taxon>Hordeinae</taxon>
        <taxon>Hordeum</taxon>
    </lineage>
</organism>
<feature type="compositionally biased region" description="Basic residues" evidence="1">
    <location>
        <begin position="157"/>
        <end position="166"/>
    </location>
</feature>
<dbReference type="Proteomes" id="UP000011116">
    <property type="component" value="Chromosome 3H"/>
</dbReference>